<keyword evidence="1" id="KW-0812">Transmembrane</keyword>
<organism evidence="2 3">
    <name type="scientific">candidate division TA06 bacterium</name>
    <dbReference type="NCBI Taxonomy" id="2250710"/>
    <lineage>
        <taxon>Bacteria</taxon>
        <taxon>Bacteria division TA06</taxon>
    </lineage>
</organism>
<gene>
    <name evidence="2" type="ORF">E3J62_05295</name>
</gene>
<dbReference type="AlphaFoldDB" id="A0A523UU87"/>
<keyword evidence="1" id="KW-1133">Transmembrane helix</keyword>
<dbReference type="EMBL" id="SOJN01000066">
    <property type="protein sequence ID" value="TET46100.1"/>
    <property type="molecule type" value="Genomic_DNA"/>
</dbReference>
<proteinExistence type="predicted"/>
<evidence type="ECO:0000313" key="2">
    <source>
        <dbReference type="EMBL" id="TET46100.1"/>
    </source>
</evidence>
<sequence length="334" mass="37941">MRLEDCSLNIDLAITAPVKRTEPEESWVQARDTGTIPVCVFDLYTRASYLSFGTAPRFLADEDNILFSYFGMLLTSLGESLVDADEQVRLFVEAQSKTYDPGKKIRGEPWDPDADEWARRHFKYLLLSLQGALDALAGLIAVFLPGLIPSLRLGRAQFSKLEAWLDRPLSTSGLVLTPQEDFLMQLYDTLRPLVHPDSPERDWLPLMRMFRNKAAHLGDAVFSYVYLHDRAGRFHAFLPREWPYILEKHMKPAEASRPKDSSFVPALFRDTLVHQDVVTYVRGLRAKVSDVIVAVVSVLNVAYDQFKEFPLSQSVLAELLASSEAYTFEYFPLA</sequence>
<feature type="transmembrane region" description="Helical" evidence="1">
    <location>
        <begin position="124"/>
        <end position="148"/>
    </location>
</feature>
<protein>
    <submittedName>
        <fullName evidence="2">Uncharacterized protein</fullName>
    </submittedName>
</protein>
<comment type="caution">
    <text evidence="2">The sequence shown here is derived from an EMBL/GenBank/DDBJ whole genome shotgun (WGS) entry which is preliminary data.</text>
</comment>
<evidence type="ECO:0000256" key="1">
    <source>
        <dbReference type="SAM" id="Phobius"/>
    </source>
</evidence>
<dbReference type="Proteomes" id="UP000315525">
    <property type="component" value="Unassembled WGS sequence"/>
</dbReference>
<name>A0A523UU87_UNCT6</name>
<reference evidence="2 3" key="1">
    <citation type="submission" date="2019-03" db="EMBL/GenBank/DDBJ databases">
        <title>Metabolic potential of uncultured bacteria and archaea associated with petroleum seepage in deep-sea sediments.</title>
        <authorList>
            <person name="Dong X."/>
            <person name="Hubert C."/>
        </authorList>
    </citation>
    <scope>NUCLEOTIDE SEQUENCE [LARGE SCALE GENOMIC DNA]</scope>
    <source>
        <strain evidence="2">E44_bin18</strain>
    </source>
</reference>
<keyword evidence="1" id="KW-0472">Membrane</keyword>
<evidence type="ECO:0000313" key="3">
    <source>
        <dbReference type="Proteomes" id="UP000315525"/>
    </source>
</evidence>
<accession>A0A523UU87</accession>